<sequence length="160" mass="18706">MYCLGISSRVSLKGKKKHILMMDMDNCNVTRAVDISTKMMAKNRLSDIYIIESSKGKIHLICLDKFQWEELMKIIIPFSDANWIKYRSKSKQLVLRISPKEEKGEKPKLLYIVKGLRKKVKSNAHRMILEKLYNIEIPKDEKYDDNSELRLHIYETGGKG</sequence>
<gene>
    <name evidence="1" type="ORF">S01H4_22035</name>
</gene>
<dbReference type="EMBL" id="BART01010046">
    <property type="protein sequence ID" value="GAG84373.1"/>
    <property type="molecule type" value="Genomic_DNA"/>
</dbReference>
<proteinExistence type="predicted"/>
<dbReference type="AlphaFoldDB" id="X1BJV8"/>
<organism evidence="1">
    <name type="scientific">marine sediment metagenome</name>
    <dbReference type="NCBI Taxonomy" id="412755"/>
    <lineage>
        <taxon>unclassified sequences</taxon>
        <taxon>metagenomes</taxon>
        <taxon>ecological metagenomes</taxon>
    </lineage>
</organism>
<protein>
    <submittedName>
        <fullName evidence="1">Uncharacterized protein</fullName>
    </submittedName>
</protein>
<accession>X1BJV8</accession>
<name>X1BJV8_9ZZZZ</name>
<reference evidence="1" key="1">
    <citation type="journal article" date="2014" name="Front. Microbiol.">
        <title>High frequency of phylogenetically diverse reductive dehalogenase-homologous genes in deep subseafloor sedimentary metagenomes.</title>
        <authorList>
            <person name="Kawai M."/>
            <person name="Futagami T."/>
            <person name="Toyoda A."/>
            <person name="Takaki Y."/>
            <person name="Nishi S."/>
            <person name="Hori S."/>
            <person name="Arai W."/>
            <person name="Tsubouchi T."/>
            <person name="Morono Y."/>
            <person name="Uchiyama I."/>
            <person name="Ito T."/>
            <person name="Fujiyama A."/>
            <person name="Inagaki F."/>
            <person name="Takami H."/>
        </authorList>
    </citation>
    <scope>NUCLEOTIDE SEQUENCE</scope>
    <source>
        <strain evidence="1">Expedition CK06-06</strain>
    </source>
</reference>
<comment type="caution">
    <text evidence="1">The sequence shown here is derived from an EMBL/GenBank/DDBJ whole genome shotgun (WGS) entry which is preliminary data.</text>
</comment>
<evidence type="ECO:0000313" key="1">
    <source>
        <dbReference type="EMBL" id="GAG84373.1"/>
    </source>
</evidence>